<reference evidence="2 4" key="2">
    <citation type="submission" date="2016-08" db="EMBL/GenBank/DDBJ databases">
        <authorList>
            <person name="Varghese N."/>
            <person name="Submissions Spin"/>
        </authorList>
    </citation>
    <scope>NUCLEOTIDE SEQUENCE [LARGE SCALE GENOMIC DNA]</scope>
    <source>
        <strain evidence="2 4">HL-109</strain>
    </source>
</reference>
<comment type="caution">
    <text evidence="1">The sequence shown here is derived from an EMBL/GenBank/DDBJ whole genome shotgun (WGS) entry which is preliminary data.</text>
</comment>
<protein>
    <submittedName>
        <fullName evidence="1">Uncharacterized protein</fullName>
    </submittedName>
</protein>
<dbReference type="Proteomes" id="UP000182800">
    <property type="component" value="Unassembled WGS sequence"/>
</dbReference>
<dbReference type="STRING" id="1653334.GA0071312_1834"/>
<dbReference type="Proteomes" id="UP000050497">
    <property type="component" value="Unassembled WGS sequence"/>
</dbReference>
<sequence>MMQDNDRSRDPAQFSDKALSILVFAAYHRLASGERVTEVVHHDNAGHSADQQGVEELRAAGLVRFDGRMLYLEPQAQDIVEMLIARMRG</sequence>
<dbReference type="RefSeq" id="WP_108721851.1">
    <property type="nucleotide sequence ID" value="NZ_FMBM01000002.1"/>
</dbReference>
<evidence type="ECO:0000313" key="4">
    <source>
        <dbReference type="Proteomes" id="UP000182800"/>
    </source>
</evidence>
<reference evidence="1 3" key="1">
    <citation type="submission" date="2015-09" db="EMBL/GenBank/DDBJ databases">
        <title>Identification and resolution of microdiversity through metagenomic sequencing of parallel consortia.</title>
        <authorList>
            <person name="Nelson W.C."/>
            <person name="Romine M.F."/>
            <person name="Lindemann S.R."/>
        </authorList>
    </citation>
    <scope>NUCLEOTIDE SEQUENCE [LARGE SCALE GENOMIC DNA]</scope>
    <source>
        <strain evidence="1">HL-109</strain>
    </source>
</reference>
<dbReference type="EMBL" id="FMBM01000002">
    <property type="protein sequence ID" value="SCC80905.1"/>
    <property type="molecule type" value="Genomic_DNA"/>
</dbReference>
<evidence type="ECO:0000313" key="1">
    <source>
        <dbReference type="EMBL" id="KPQ09406.1"/>
    </source>
</evidence>
<evidence type="ECO:0000313" key="2">
    <source>
        <dbReference type="EMBL" id="SCC80905.1"/>
    </source>
</evidence>
<proteinExistence type="predicted"/>
<organism evidence="1 3">
    <name type="scientific">Saliniramus fredricksonii</name>
    <dbReference type="NCBI Taxonomy" id="1653334"/>
    <lineage>
        <taxon>Bacteria</taxon>
        <taxon>Pseudomonadati</taxon>
        <taxon>Pseudomonadota</taxon>
        <taxon>Alphaproteobacteria</taxon>
        <taxon>Hyphomicrobiales</taxon>
        <taxon>Salinarimonadaceae</taxon>
        <taxon>Saliniramus</taxon>
    </lineage>
</organism>
<dbReference type="OrthoDB" id="8407036at2"/>
<dbReference type="EMBL" id="LJSX01000028">
    <property type="protein sequence ID" value="KPQ09406.1"/>
    <property type="molecule type" value="Genomic_DNA"/>
</dbReference>
<keyword evidence="4" id="KW-1185">Reference proteome</keyword>
<gene>
    <name evidence="2" type="ORF">GA0071312_1834</name>
    <name evidence="1" type="ORF">HLUCCO17_14990</name>
</gene>
<name>A0A0P7Y581_9HYPH</name>
<accession>A0A0P7Y581</accession>
<dbReference type="AlphaFoldDB" id="A0A0P7Y581"/>
<evidence type="ECO:0000313" key="3">
    <source>
        <dbReference type="Proteomes" id="UP000050497"/>
    </source>
</evidence>